<organism evidence="1">
    <name type="scientific">marine metagenome</name>
    <dbReference type="NCBI Taxonomy" id="408172"/>
    <lineage>
        <taxon>unclassified sequences</taxon>
        <taxon>metagenomes</taxon>
        <taxon>ecological metagenomes</taxon>
    </lineage>
</organism>
<dbReference type="EMBL" id="UINC01154936">
    <property type="protein sequence ID" value="SVD50491.1"/>
    <property type="molecule type" value="Genomic_DNA"/>
</dbReference>
<proteinExistence type="predicted"/>
<name>A0A382VX72_9ZZZZ</name>
<evidence type="ECO:0000313" key="1">
    <source>
        <dbReference type="EMBL" id="SVD50491.1"/>
    </source>
</evidence>
<protein>
    <submittedName>
        <fullName evidence="1">Uncharacterized protein</fullName>
    </submittedName>
</protein>
<dbReference type="SUPFAM" id="SSF51905">
    <property type="entry name" value="FAD/NAD(P)-binding domain"/>
    <property type="match status" value="1"/>
</dbReference>
<dbReference type="InterPro" id="IPR036188">
    <property type="entry name" value="FAD/NAD-bd_sf"/>
</dbReference>
<gene>
    <name evidence="1" type="ORF">METZ01_LOCUS403345</name>
</gene>
<dbReference type="PROSITE" id="PS51257">
    <property type="entry name" value="PROKAR_LIPOPROTEIN"/>
    <property type="match status" value="1"/>
</dbReference>
<feature type="non-terminal residue" evidence="1">
    <location>
        <position position="138"/>
    </location>
</feature>
<reference evidence="1" key="1">
    <citation type="submission" date="2018-05" db="EMBL/GenBank/DDBJ databases">
        <authorList>
            <person name="Lanie J.A."/>
            <person name="Ng W.-L."/>
            <person name="Kazmierczak K.M."/>
            <person name="Andrzejewski T.M."/>
            <person name="Davidsen T.M."/>
            <person name="Wayne K.J."/>
            <person name="Tettelin H."/>
            <person name="Glass J.I."/>
            <person name="Rusch D."/>
            <person name="Podicherti R."/>
            <person name="Tsui H.-C.T."/>
            <person name="Winkler M.E."/>
        </authorList>
    </citation>
    <scope>NUCLEOTIDE SEQUENCE</scope>
</reference>
<dbReference type="AlphaFoldDB" id="A0A382VX72"/>
<sequence length="138" mass="15022">MRRVGVVGDGLSGLIAGLGAGSCGVEVAIFGHSEPLGGLASPIDPEATWLFDRIPLFWRRKGRLNNLLNRLKVPMPTRRVPLSKMAFVRDDQRHSLPTVANYFRRSSGELSAEWTSLIKAARAGDLRNLEGSVKDAAI</sequence>
<accession>A0A382VX72</accession>